<dbReference type="Pfam" id="PF00412">
    <property type="entry name" value="LIM"/>
    <property type="match status" value="1"/>
</dbReference>
<dbReference type="PROSITE" id="PS50023">
    <property type="entry name" value="LIM_DOMAIN_2"/>
    <property type="match status" value="1"/>
</dbReference>
<gene>
    <name evidence="7" type="primary">X975_10725</name>
    <name evidence="7" type="ORF">CEXT_548781</name>
</gene>
<sequence>MALIDHCRRPHGQLASVLTFGTTGSSVISTVLKRESGKTCYTISQIIIFIWGGEHFEIVSFAICHQNRLVVRGASSEQKIHARRRPRLLLKKTSAATLVPYQKVPSREHPSPIPSYVHQMVSSNAGHFGVDRTGTLPVISPGGFHTPPPPSNCAGCGFRISDRFYLYVADRQWHSNCLKCHGCKATLDQEMSCFFRDGHSKRRLLQRQVDTVCLFTLGFVCVAYRTDVELVH</sequence>
<dbReference type="GO" id="GO:0046872">
    <property type="term" value="F:metal ion binding"/>
    <property type="evidence" value="ECO:0007669"/>
    <property type="project" value="UniProtKB-KW"/>
</dbReference>
<dbReference type="EMBL" id="BPLR01017823">
    <property type="protein sequence ID" value="GIY94784.1"/>
    <property type="molecule type" value="Genomic_DNA"/>
</dbReference>
<dbReference type="SUPFAM" id="SSF57716">
    <property type="entry name" value="Glucocorticoid receptor-like (DNA-binding domain)"/>
    <property type="match status" value="1"/>
</dbReference>
<dbReference type="InterPro" id="IPR047169">
    <property type="entry name" value="ISL1/2-like"/>
</dbReference>
<dbReference type="GO" id="GO:0007409">
    <property type="term" value="P:axonogenesis"/>
    <property type="evidence" value="ECO:0007669"/>
    <property type="project" value="TreeGrafter"/>
</dbReference>
<dbReference type="GO" id="GO:0048665">
    <property type="term" value="P:neuron fate specification"/>
    <property type="evidence" value="ECO:0007669"/>
    <property type="project" value="InterPro"/>
</dbReference>
<evidence type="ECO:0000256" key="3">
    <source>
        <dbReference type="ARBA" id="ARBA00022833"/>
    </source>
</evidence>
<comment type="caution">
    <text evidence="7">The sequence shown here is derived from an EMBL/GenBank/DDBJ whole genome shotgun (WGS) entry which is preliminary data.</text>
</comment>
<evidence type="ECO:0000313" key="8">
    <source>
        <dbReference type="Proteomes" id="UP001054945"/>
    </source>
</evidence>
<evidence type="ECO:0000256" key="1">
    <source>
        <dbReference type="ARBA" id="ARBA00004123"/>
    </source>
</evidence>
<dbReference type="PROSITE" id="PS00478">
    <property type="entry name" value="LIM_DOMAIN_1"/>
    <property type="match status" value="1"/>
</dbReference>
<protein>
    <recommendedName>
        <fullName evidence="6">LIM zinc-binding domain-containing protein</fullName>
    </recommendedName>
</protein>
<proteinExistence type="predicted"/>
<evidence type="ECO:0000259" key="6">
    <source>
        <dbReference type="PROSITE" id="PS50023"/>
    </source>
</evidence>
<accession>A0AAV4XL82</accession>
<keyword evidence="4 5" id="KW-0440">LIM domain</keyword>
<feature type="domain" description="LIM zinc-binding" evidence="6">
    <location>
        <begin position="151"/>
        <end position="212"/>
    </location>
</feature>
<dbReference type="InterPro" id="IPR001781">
    <property type="entry name" value="Znf_LIM"/>
</dbReference>
<evidence type="ECO:0000313" key="7">
    <source>
        <dbReference type="EMBL" id="GIY94784.1"/>
    </source>
</evidence>
<dbReference type="Gene3D" id="2.10.110.10">
    <property type="entry name" value="Cysteine Rich Protein"/>
    <property type="match status" value="1"/>
</dbReference>
<dbReference type="SMART" id="SM00132">
    <property type="entry name" value="LIM"/>
    <property type="match status" value="1"/>
</dbReference>
<keyword evidence="2 5" id="KW-0479">Metal-binding</keyword>
<name>A0AAV4XL82_CAEEX</name>
<evidence type="ECO:0000256" key="4">
    <source>
        <dbReference type="ARBA" id="ARBA00023038"/>
    </source>
</evidence>
<reference evidence="7 8" key="1">
    <citation type="submission" date="2021-06" db="EMBL/GenBank/DDBJ databases">
        <title>Caerostris extrusa draft genome.</title>
        <authorList>
            <person name="Kono N."/>
            <person name="Arakawa K."/>
        </authorList>
    </citation>
    <scope>NUCLEOTIDE SEQUENCE [LARGE SCALE GENOMIC DNA]</scope>
</reference>
<evidence type="ECO:0000256" key="2">
    <source>
        <dbReference type="ARBA" id="ARBA00022723"/>
    </source>
</evidence>
<dbReference type="Proteomes" id="UP001054945">
    <property type="component" value="Unassembled WGS sequence"/>
</dbReference>
<organism evidence="7 8">
    <name type="scientific">Caerostris extrusa</name>
    <name type="common">Bark spider</name>
    <name type="synonym">Caerostris bankana</name>
    <dbReference type="NCBI Taxonomy" id="172846"/>
    <lineage>
        <taxon>Eukaryota</taxon>
        <taxon>Metazoa</taxon>
        <taxon>Ecdysozoa</taxon>
        <taxon>Arthropoda</taxon>
        <taxon>Chelicerata</taxon>
        <taxon>Arachnida</taxon>
        <taxon>Araneae</taxon>
        <taxon>Araneomorphae</taxon>
        <taxon>Entelegynae</taxon>
        <taxon>Araneoidea</taxon>
        <taxon>Araneidae</taxon>
        <taxon>Caerostris</taxon>
    </lineage>
</organism>
<keyword evidence="3 5" id="KW-0862">Zinc</keyword>
<dbReference type="PANTHER" id="PTHR24204">
    <property type="entry name" value="INSULIN GENE ENHANCER PROTEIN"/>
    <property type="match status" value="1"/>
</dbReference>
<dbReference type="PANTHER" id="PTHR24204:SF8">
    <property type="entry name" value="TAILUP, ISOFORM A"/>
    <property type="match status" value="1"/>
</dbReference>
<dbReference type="AlphaFoldDB" id="A0AAV4XL82"/>
<evidence type="ECO:0000256" key="5">
    <source>
        <dbReference type="PROSITE-ProRule" id="PRU00125"/>
    </source>
</evidence>
<keyword evidence="8" id="KW-1185">Reference proteome</keyword>
<comment type="subcellular location">
    <subcellularLocation>
        <location evidence="1">Nucleus</location>
    </subcellularLocation>
</comment>
<dbReference type="GO" id="GO:0045944">
    <property type="term" value="P:positive regulation of transcription by RNA polymerase II"/>
    <property type="evidence" value="ECO:0007669"/>
    <property type="project" value="InterPro"/>
</dbReference>
<dbReference type="GO" id="GO:0005634">
    <property type="term" value="C:nucleus"/>
    <property type="evidence" value="ECO:0007669"/>
    <property type="project" value="UniProtKB-SubCell"/>
</dbReference>
<dbReference type="GO" id="GO:0000981">
    <property type="term" value="F:DNA-binding transcription factor activity, RNA polymerase II-specific"/>
    <property type="evidence" value="ECO:0007669"/>
    <property type="project" value="InterPro"/>
</dbReference>